<comment type="caution">
    <text evidence="2">The sequence shown here is derived from an EMBL/GenBank/DDBJ whole genome shotgun (WGS) entry which is preliminary data.</text>
</comment>
<dbReference type="Proteomes" id="UP000767446">
    <property type="component" value="Unassembled WGS sequence"/>
</dbReference>
<organism evidence="2 3">
    <name type="scientific">Gomphosphaeria aponina SAG 52.96 = DSM 107014</name>
    <dbReference type="NCBI Taxonomy" id="1521640"/>
    <lineage>
        <taxon>Bacteria</taxon>
        <taxon>Bacillati</taxon>
        <taxon>Cyanobacteriota</taxon>
        <taxon>Cyanophyceae</taxon>
        <taxon>Oscillatoriophycideae</taxon>
        <taxon>Chroococcales</taxon>
        <taxon>Gomphosphaeriaceae</taxon>
        <taxon>Gomphosphaeria</taxon>
    </lineage>
</organism>
<dbReference type="AlphaFoldDB" id="A0A941JRW8"/>
<feature type="region of interest" description="Disordered" evidence="1">
    <location>
        <begin position="1"/>
        <end position="28"/>
    </location>
</feature>
<evidence type="ECO:0000313" key="2">
    <source>
        <dbReference type="EMBL" id="MBR8827546.1"/>
    </source>
</evidence>
<dbReference type="EMBL" id="JADQBC010000034">
    <property type="protein sequence ID" value="MBR8827546.1"/>
    <property type="molecule type" value="Genomic_DNA"/>
</dbReference>
<evidence type="ECO:0000256" key="1">
    <source>
        <dbReference type="SAM" id="MobiDB-lite"/>
    </source>
</evidence>
<accession>A0A941JRW8</accession>
<proteinExistence type="predicted"/>
<gene>
    <name evidence="2" type="ORF">DSM107014_06495</name>
</gene>
<reference evidence="2" key="1">
    <citation type="submission" date="2021-02" db="EMBL/GenBank/DDBJ databases">
        <title>Metagenome analyses of Stigonema ocellatum DSM 106950, Chlorogloea purpurea SAG 13.99 and Gomphosphaeria aponina DSM 107014.</title>
        <authorList>
            <person name="Marter P."/>
            <person name="Huang S."/>
        </authorList>
    </citation>
    <scope>NUCLEOTIDE SEQUENCE</scope>
    <source>
        <strain evidence="2">JP213</strain>
    </source>
</reference>
<name>A0A941JRW8_9CHRO</name>
<evidence type="ECO:0000313" key="3">
    <source>
        <dbReference type="Proteomes" id="UP000767446"/>
    </source>
</evidence>
<protein>
    <submittedName>
        <fullName evidence="2">Uncharacterized protein</fullName>
    </submittedName>
</protein>
<sequence length="134" mass="14386">MSVETIEANGNQVEEPDHQTGEENGNENKVMALSVNDQEKKSSLQLAVNPIGGIRGQRPIEASHLKIVSTYSSVGSIRPVVASGMHFKGNLTVAGNRPIALSNLKISENYTVMGNRPVASNEIDDPVNLMGFID</sequence>